<dbReference type="EMBL" id="LAZR01009073">
    <property type="protein sequence ID" value="KKM74846.1"/>
    <property type="molecule type" value="Genomic_DNA"/>
</dbReference>
<accession>A0A0F9KJG0</accession>
<reference evidence="1" key="1">
    <citation type="journal article" date="2015" name="Nature">
        <title>Complex archaea that bridge the gap between prokaryotes and eukaryotes.</title>
        <authorList>
            <person name="Spang A."/>
            <person name="Saw J.H."/>
            <person name="Jorgensen S.L."/>
            <person name="Zaremba-Niedzwiedzka K."/>
            <person name="Martijn J."/>
            <person name="Lind A.E."/>
            <person name="van Eijk R."/>
            <person name="Schleper C."/>
            <person name="Guy L."/>
            <person name="Ettema T.J."/>
        </authorList>
    </citation>
    <scope>NUCLEOTIDE SEQUENCE</scope>
</reference>
<protein>
    <submittedName>
        <fullName evidence="1">Uncharacterized protein</fullName>
    </submittedName>
</protein>
<sequence length="133" mass="15297">MDTGKSSKIGRLVDTLMGKVAEVADDEDWKESDGWVGKWTIYGENDITRIYAIRNGKFHPIGEQEEYTGQVEMSEDTFLDLVEGALHGRGEDVFARKYAARAIRYRGDQWIVDSERFRKVLRRLSGIPLRSLR</sequence>
<organism evidence="1">
    <name type="scientific">marine sediment metagenome</name>
    <dbReference type="NCBI Taxonomy" id="412755"/>
    <lineage>
        <taxon>unclassified sequences</taxon>
        <taxon>metagenomes</taxon>
        <taxon>ecological metagenomes</taxon>
    </lineage>
</organism>
<evidence type="ECO:0000313" key="1">
    <source>
        <dbReference type="EMBL" id="KKM74846.1"/>
    </source>
</evidence>
<comment type="caution">
    <text evidence="1">The sequence shown here is derived from an EMBL/GenBank/DDBJ whole genome shotgun (WGS) entry which is preliminary data.</text>
</comment>
<name>A0A0F9KJG0_9ZZZZ</name>
<dbReference type="AlphaFoldDB" id="A0A0F9KJG0"/>
<proteinExistence type="predicted"/>
<gene>
    <name evidence="1" type="ORF">LCGC14_1396200</name>
</gene>